<keyword evidence="3" id="KW-0285">Flavoprotein</keyword>
<keyword evidence="8" id="KW-0408">Iron</keyword>
<dbReference type="InterPro" id="IPR017927">
    <property type="entry name" value="FAD-bd_FR_type"/>
</dbReference>
<evidence type="ECO:0000259" key="11">
    <source>
        <dbReference type="PROSITE" id="PS51384"/>
    </source>
</evidence>
<dbReference type="InterPro" id="IPR039261">
    <property type="entry name" value="FNR_nucleotide-bd"/>
</dbReference>
<comment type="cofactor">
    <cofactor evidence="10">
        <name>[2Fe-2S] cluster</name>
        <dbReference type="ChEBI" id="CHEBI:190135"/>
    </cofactor>
</comment>
<evidence type="ECO:0000256" key="6">
    <source>
        <dbReference type="ARBA" id="ARBA00022827"/>
    </source>
</evidence>
<evidence type="ECO:0000256" key="4">
    <source>
        <dbReference type="ARBA" id="ARBA00022714"/>
    </source>
</evidence>
<dbReference type="PIRSF" id="PIRSF006816">
    <property type="entry name" value="Cyc3_hyd_g"/>
    <property type="match status" value="1"/>
</dbReference>
<dbReference type="InterPro" id="IPR050353">
    <property type="entry name" value="PyrK_electron_transfer"/>
</dbReference>
<proteinExistence type="inferred from homology"/>
<reference evidence="12 13" key="1">
    <citation type="submission" date="2024-04" db="EMBL/GenBank/DDBJ databases">
        <title>draft genome sequnece of Paenibacillus filicis.</title>
        <authorList>
            <person name="Kim D.-U."/>
        </authorList>
    </citation>
    <scope>NUCLEOTIDE SEQUENCE [LARGE SCALE GENOMIC DNA]</scope>
    <source>
        <strain evidence="12 13">KACC14197</strain>
    </source>
</reference>
<gene>
    <name evidence="12" type="ORF">WMW72_21030</name>
</gene>
<dbReference type="InterPro" id="IPR017938">
    <property type="entry name" value="Riboflavin_synthase-like_b-brl"/>
</dbReference>
<sequence length="261" mass="28563">MTVAHVKVLSNIQVSERYWHMVVDASLIQEDIKPGQFFNLKCGDELDPFLRRPFSIYRINPDERTIEFLYLVKGEGTKRMTRIAEGHTIDVFGPLGEGFAIAEDWDSILLVARGVGIATLAALVQEAARKQVKCVAILSARSQNDLLATEALEALGAQIYKVTEEEGTSGVDHVGQLMKSIIETQGIKALFTCGSKRLSLLTQQTAEAYGLPGQIALEEHMGCAMGVCYACVCDIKEAGSVRSVRVCKEGPVFDLDKVVLV</sequence>
<accession>A0ABU9DQN8</accession>
<name>A0ABU9DQN8_9BACL</name>
<keyword evidence="6" id="KW-0274">FAD</keyword>
<dbReference type="InterPro" id="IPR012165">
    <property type="entry name" value="Cyt_c3_hydrogenase_gsu"/>
</dbReference>
<dbReference type="InterPro" id="IPR037117">
    <property type="entry name" value="Dihydroorotate_DH_ele_sf"/>
</dbReference>
<protein>
    <submittedName>
        <fullName evidence="12">Dihydroorotate dehydrogenase electron transfer subunit</fullName>
    </submittedName>
</protein>
<dbReference type="Gene3D" id="3.40.50.80">
    <property type="entry name" value="Nucleotide-binding domain of ferredoxin-NADP reductase (FNR) module"/>
    <property type="match status" value="1"/>
</dbReference>
<dbReference type="Gene3D" id="2.40.30.10">
    <property type="entry name" value="Translation factors"/>
    <property type="match status" value="1"/>
</dbReference>
<evidence type="ECO:0000256" key="7">
    <source>
        <dbReference type="ARBA" id="ARBA00022982"/>
    </source>
</evidence>
<evidence type="ECO:0000256" key="3">
    <source>
        <dbReference type="ARBA" id="ARBA00022630"/>
    </source>
</evidence>
<dbReference type="Pfam" id="PF10418">
    <property type="entry name" value="DHODB_Fe-S_bind"/>
    <property type="match status" value="1"/>
</dbReference>
<dbReference type="Proteomes" id="UP001469365">
    <property type="component" value="Unassembled WGS sequence"/>
</dbReference>
<comment type="similarity">
    <text evidence="1">Belongs to the PyrK family.</text>
</comment>
<keyword evidence="2" id="KW-0813">Transport</keyword>
<dbReference type="EMBL" id="JBBPCC010000014">
    <property type="protein sequence ID" value="MEK8130395.1"/>
    <property type="molecule type" value="Genomic_DNA"/>
</dbReference>
<dbReference type="PANTHER" id="PTHR43513">
    <property type="entry name" value="DIHYDROOROTATE DEHYDROGENASE B (NAD(+)), ELECTRON TRANSFER SUBUNIT"/>
    <property type="match status" value="1"/>
</dbReference>
<dbReference type="Gene3D" id="2.10.240.10">
    <property type="entry name" value="Dihydroorotate dehydrogenase, electron transfer subunit"/>
    <property type="match status" value="1"/>
</dbReference>
<dbReference type="CDD" id="cd06218">
    <property type="entry name" value="DHOD_e_trans"/>
    <property type="match status" value="1"/>
</dbReference>
<evidence type="ECO:0000256" key="2">
    <source>
        <dbReference type="ARBA" id="ARBA00022448"/>
    </source>
</evidence>
<evidence type="ECO:0000256" key="5">
    <source>
        <dbReference type="ARBA" id="ARBA00022723"/>
    </source>
</evidence>
<dbReference type="RefSeq" id="WP_341417530.1">
    <property type="nucleotide sequence ID" value="NZ_JBBPCC010000014.1"/>
</dbReference>
<comment type="caution">
    <text evidence="12">The sequence shown here is derived from an EMBL/GenBank/DDBJ whole genome shotgun (WGS) entry which is preliminary data.</text>
</comment>
<keyword evidence="4" id="KW-0001">2Fe-2S</keyword>
<dbReference type="InterPro" id="IPR019480">
    <property type="entry name" value="Dihydroorotate_DH_Fe-S-bd"/>
</dbReference>
<evidence type="ECO:0000256" key="8">
    <source>
        <dbReference type="ARBA" id="ARBA00023004"/>
    </source>
</evidence>
<keyword evidence="13" id="KW-1185">Reference proteome</keyword>
<organism evidence="12 13">
    <name type="scientific">Paenibacillus filicis</name>
    <dbReference type="NCBI Taxonomy" id="669464"/>
    <lineage>
        <taxon>Bacteria</taxon>
        <taxon>Bacillati</taxon>
        <taxon>Bacillota</taxon>
        <taxon>Bacilli</taxon>
        <taxon>Bacillales</taxon>
        <taxon>Paenibacillaceae</taxon>
        <taxon>Paenibacillus</taxon>
    </lineage>
</organism>
<dbReference type="SUPFAM" id="SSF63380">
    <property type="entry name" value="Riboflavin synthase domain-like"/>
    <property type="match status" value="1"/>
</dbReference>
<evidence type="ECO:0000256" key="9">
    <source>
        <dbReference type="ARBA" id="ARBA00023014"/>
    </source>
</evidence>
<keyword evidence="5" id="KW-0479">Metal-binding</keyword>
<evidence type="ECO:0000313" key="12">
    <source>
        <dbReference type="EMBL" id="MEK8130395.1"/>
    </source>
</evidence>
<evidence type="ECO:0000256" key="1">
    <source>
        <dbReference type="ARBA" id="ARBA00006422"/>
    </source>
</evidence>
<evidence type="ECO:0000313" key="13">
    <source>
        <dbReference type="Proteomes" id="UP001469365"/>
    </source>
</evidence>
<keyword evidence="9" id="KW-0411">Iron-sulfur</keyword>
<feature type="domain" description="FAD-binding FR-type" evidence="11">
    <location>
        <begin position="1"/>
        <end position="101"/>
    </location>
</feature>
<dbReference type="PROSITE" id="PS51384">
    <property type="entry name" value="FAD_FR"/>
    <property type="match status" value="1"/>
</dbReference>
<dbReference type="SUPFAM" id="SSF52343">
    <property type="entry name" value="Ferredoxin reductase-like, C-terminal NADP-linked domain"/>
    <property type="match status" value="1"/>
</dbReference>
<dbReference type="PANTHER" id="PTHR43513:SF3">
    <property type="entry name" value="DIHYDROOROTATE DEHYDROGENASE B (NAD(+)), ELECTRON TRANSFER SUBUNIT-RELATED"/>
    <property type="match status" value="1"/>
</dbReference>
<evidence type="ECO:0000256" key="10">
    <source>
        <dbReference type="ARBA" id="ARBA00034078"/>
    </source>
</evidence>
<keyword evidence="7" id="KW-0249">Electron transport</keyword>